<protein>
    <submittedName>
        <fullName evidence="1">Putative secreted protein</fullName>
    </submittedName>
</protein>
<reference evidence="1" key="1">
    <citation type="submission" date="2019-12" db="EMBL/GenBank/DDBJ databases">
        <title>An insight into the sialome of adult female Ixodes ricinus ticks feeding for 6 days.</title>
        <authorList>
            <person name="Perner J."/>
            <person name="Ribeiro J.M.C."/>
        </authorList>
    </citation>
    <scope>NUCLEOTIDE SEQUENCE</scope>
    <source>
        <strain evidence="1">Semi-engorged</strain>
        <tissue evidence="1">Salivary glands</tissue>
    </source>
</reference>
<proteinExistence type="predicted"/>
<organism evidence="1">
    <name type="scientific">Ixodes ricinus</name>
    <name type="common">Common tick</name>
    <name type="synonym">Acarus ricinus</name>
    <dbReference type="NCBI Taxonomy" id="34613"/>
    <lineage>
        <taxon>Eukaryota</taxon>
        <taxon>Metazoa</taxon>
        <taxon>Ecdysozoa</taxon>
        <taxon>Arthropoda</taxon>
        <taxon>Chelicerata</taxon>
        <taxon>Arachnida</taxon>
        <taxon>Acari</taxon>
        <taxon>Parasitiformes</taxon>
        <taxon>Ixodida</taxon>
        <taxon>Ixodoidea</taxon>
        <taxon>Ixodidae</taxon>
        <taxon>Ixodinae</taxon>
        <taxon>Ixodes</taxon>
    </lineage>
</organism>
<name>A0A6B0UYL5_IXORI</name>
<dbReference type="AlphaFoldDB" id="A0A6B0UYL5"/>
<dbReference type="EMBL" id="GIFC01012894">
    <property type="protein sequence ID" value="MXU94977.1"/>
    <property type="molecule type" value="Transcribed_RNA"/>
</dbReference>
<evidence type="ECO:0000313" key="1">
    <source>
        <dbReference type="EMBL" id="MXU94977.1"/>
    </source>
</evidence>
<sequence length="175" mass="19529">MLVLASFSLTDFTIPILNSAILNSTPERVKASDYENIVSWGSSIDGWSTPLMNTIASKNHFSPLTTFKIAAGNSIPIPASLQFYLYEKPMQTDSILQVKQYWEKADAQFVPRTSLQCWLWEEKSKTSVPFGSCPNLQPIYCTQCFTDNLITKNKKALELNKIPFGIKLPTVADAG</sequence>
<accession>A0A6B0UYL5</accession>